<evidence type="ECO:0000313" key="5">
    <source>
        <dbReference type="Proteomes" id="UP001237156"/>
    </source>
</evidence>
<dbReference type="Proteomes" id="UP001237156">
    <property type="component" value="Unassembled WGS sequence"/>
</dbReference>
<feature type="coiled-coil region" evidence="1">
    <location>
        <begin position="89"/>
        <end position="116"/>
    </location>
</feature>
<gene>
    <name evidence="4" type="ORF">QB898_11975</name>
</gene>
<organism evidence="4 5">
    <name type="scientific">Ottowia cancrivicina</name>
    <dbReference type="NCBI Taxonomy" id="3040346"/>
    <lineage>
        <taxon>Bacteria</taxon>
        <taxon>Pseudomonadati</taxon>
        <taxon>Pseudomonadota</taxon>
        <taxon>Betaproteobacteria</taxon>
        <taxon>Burkholderiales</taxon>
        <taxon>Comamonadaceae</taxon>
        <taxon>Ottowia</taxon>
    </lineage>
</organism>
<feature type="chain" id="PRO_5043633450" description="Lipoprotein" evidence="3">
    <location>
        <begin position="23"/>
        <end position="135"/>
    </location>
</feature>
<comment type="caution">
    <text evidence="4">The sequence shown here is derived from an EMBL/GenBank/DDBJ whole genome shotgun (WGS) entry which is preliminary data.</text>
</comment>
<name>A0AAW6RMZ6_9BURK</name>
<dbReference type="PROSITE" id="PS51257">
    <property type="entry name" value="PROKAR_LIPOPROTEIN"/>
    <property type="match status" value="1"/>
</dbReference>
<sequence length="135" mass="14955">MRRLLILLAAPALLAACSSASLHESHRAAQTAHAQAAQDWIAAAPKGAALEPWMAAERSRIAAEQNAARQRFEQAEKTCWKRFAVNDCVSRARQQRRQTQDRLRQQELALNALERRLAAQPDDPAASQPPASRQP</sequence>
<dbReference type="RefSeq" id="WP_279525143.1">
    <property type="nucleotide sequence ID" value="NZ_JARVII010000035.1"/>
</dbReference>
<evidence type="ECO:0000256" key="2">
    <source>
        <dbReference type="SAM" id="MobiDB-lite"/>
    </source>
</evidence>
<proteinExistence type="predicted"/>
<keyword evidence="1" id="KW-0175">Coiled coil</keyword>
<evidence type="ECO:0000256" key="3">
    <source>
        <dbReference type="SAM" id="SignalP"/>
    </source>
</evidence>
<evidence type="ECO:0000313" key="4">
    <source>
        <dbReference type="EMBL" id="MDG9700418.1"/>
    </source>
</evidence>
<evidence type="ECO:0008006" key="6">
    <source>
        <dbReference type="Google" id="ProtNLM"/>
    </source>
</evidence>
<dbReference type="AlphaFoldDB" id="A0AAW6RMZ6"/>
<dbReference type="EMBL" id="JARVII010000035">
    <property type="protein sequence ID" value="MDG9700418.1"/>
    <property type="molecule type" value="Genomic_DNA"/>
</dbReference>
<reference evidence="4 5" key="1">
    <citation type="submission" date="2023-04" db="EMBL/GenBank/DDBJ databases">
        <title>Ottowia paracancer sp. nov., isolated from human stomach.</title>
        <authorList>
            <person name="Song Y."/>
        </authorList>
    </citation>
    <scope>NUCLEOTIDE SEQUENCE [LARGE SCALE GENOMIC DNA]</scope>
    <source>
        <strain evidence="4 5">10c7w1</strain>
    </source>
</reference>
<protein>
    <recommendedName>
        <fullName evidence="6">Lipoprotein</fullName>
    </recommendedName>
</protein>
<accession>A0AAW6RMZ6</accession>
<evidence type="ECO:0000256" key="1">
    <source>
        <dbReference type="SAM" id="Coils"/>
    </source>
</evidence>
<keyword evidence="3" id="KW-0732">Signal</keyword>
<feature type="region of interest" description="Disordered" evidence="2">
    <location>
        <begin position="116"/>
        <end position="135"/>
    </location>
</feature>
<keyword evidence="5" id="KW-1185">Reference proteome</keyword>
<feature type="signal peptide" evidence="3">
    <location>
        <begin position="1"/>
        <end position="22"/>
    </location>
</feature>